<sequence>MNRQNLSQCTCQCDICLCFEIVSVNTATGARCKIGDRVKVWGKCEGVVGFIGSVRFRKNVNVFLIGVTMFTPISSRLLAGYSLYCPTMYRVLVLPTFLSVMAPGERGVPKLYGFESGENADTIRRNRLAMRKRYRSIHILYAFRTVNMNRSNHICRGEQIFLKCLLRILD</sequence>
<organism evidence="2 3">
    <name type="scientific">Paragonimus heterotremus</name>
    <dbReference type="NCBI Taxonomy" id="100268"/>
    <lineage>
        <taxon>Eukaryota</taxon>
        <taxon>Metazoa</taxon>
        <taxon>Spiralia</taxon>
        <taxon>Lophotrochozoa</taxon>
        <taxon>Platyhelminthes</taxon>
        <taxon>Trematoda</taxon>
        <taxon>Digenea</taxon>
        <taxon>Plagiorchiida</taxon>
        <taxon>Troglotremata</taxon>
        <taxon>Troglotrematidae</taxon>
        <taxon>Paragonimus</taxon>
    </lineage>
</organism>
<keyword evidence="1" id="KW-1133">Transmembrane helix</keyword>
<reference evidence="2" key="1">
    <citation type="submission" date="2019-05" db="EMBL/GenBank/DDBJ databases">
        <title>Annotation for the trematode Paragonimus heterotremus.</title>
        <authorList>
            <person name="Choi Y.-J."/>
        </authorList>
    </citation>
    <scope>NUCLEOTIDE SEQUENCE</scope>
    <source>
        <strain evidence="2">LC</strain>
    </source>
</reference>
<name>A0A8J4WE68_9TREM</name>
<dbReference type="EMBL" id="LUCH01007292">
    <property type="protein sequence ID" value="KAF5396819.1"/>
    <property type="molecule type" value="Genomic_DNA"/>
</dbReference>
<keyword evidence="1" id="KW-0472">Membrane</keyword>
<evidence type="ECO:0000313" key="3">
    <source>
        <dbReference type="Proteomes" id="UP000748531"/>
    </source>
</evidence>
<protein>
    <submittedName>
        <fullName evidence="2">Uncharacterized protein</fullName>
    </submittedName>
</protein>
<evidence type="ECO:0000313" key="2">
    <source>
        <dbReference type="EMBL" id="KAF5396819.1"/>
    </source>
</evidence>
<dbReference type="SUPFAM" id="SSF74924">
    <property type="entry name" value="Cap-Gly domain"/>
    <property type="match status" value="1"/>
</dbReference>
<keyword evidence="1" id="KW-0812">Transmembrane</keyword>
<dbReference type="InterPro" id="IPR036859">
    <property type="entry name" value="CAP-Gly_dom_sf"/>
</dbReference>
<evidence type="ECO:0000256" key="1">
    <source>
        <dbReference type="SAM" id="Phobius"/>
    </source>
</evidence>
<accession>A0A8J4WE68</accession>
<dbReference type="Proteomes" id="UP000748531">
    <property type="component" value="Unassembled WGS sequence"/>
</dbReference>
<feature type="transmembrane region" description="Helical" evidence="1">
    <location>
        <begin position="62"/>
        <end position="84"/>
    </location>
</feature>
<keyword evidence="3" id="KW-1185">Reference proteome</keyword>
<dbReference type="OrthoDB" id="10294883at2759"/>
<proteinExistence type="predicted"/>
<gene>
    <name evidence="2" type="ORF">PHET_09569</name>
</gene>
<comment type="caution">
    <text evidence="2">The sequence shown here is derived from an EMBL/GenBank/DDBJ whole genome shotgun (WGS) entry which is preliminary data.</text>
</comment>
<dbReference type="AlphaFoldDB" id="A0A8J4WE68"/>